<gene>
    <name evidence="1" type="ORF">GALL_208940</name>
</gene>
<sequence>MKTQLLIALLLVASLGGNLLVLQRERRIESTLAARHLTPADYPVDRTMADLQRYADKLWRAGQAGNWDLAEFYRTKLAQSTHALVEAGAVTNGFPVGKTAAAMLVPAISALGKPIGSHDAAGFQAAYPRLVTTCNTCHQASGHPYLRIATPEPSAERWNQVFDVR</sequence>
<evidence type="ECO:0008006" key="2">
    <source>
        <dbReference type="Google" id="ProtNLM"/>
    </source>
</evidence>
<dbReference type="AlphaFoldDB" id="A0A1J5S9Z6"/>
<reference evidence="1" key="1">
    <citation type="submission" date="2016-10" db="EMBL/GenBank/DDBJ databases">
        <title>Sequence of Gallionella enrichment culture.</title>
        <authorList>
            <person name="Poehlein A."/>
            <person name="Muehling M."/>
            <person name="Daniel R."/>
        </authorList>
    </citation>
    <scope>NUCLEOTIDE SEQUENCE</scope>
</reference>
<accession>A0A1J5S9Z6</accession>
<proteinExistence type="predicted"/>
<organism evidence="1">
    <name type="scientific">mine drainage metagenome</name>
    <dbReference type="NCBI Taxonomy" id="410659"/>
    <lineage>
        <taxon>unclassified sequences</taxon>
        <taxon>metagenomes</taxon>
        <taxon>ecological metagenomes</taxon>
    </lineage>
</organism>
<name>A0A1J5S9Z6_9ZZZZ</name>
<evidence type="ECO:0000313" key="1">
    <source>
        <dbReference type="EMBL" id="OIQ97069.1"/>
    </source>
</evidence>
<comment type="caution">
    <text evidence="1">The sequence shown here is derived from an EMBL/GenBank/DDBJ whole genome shotgun (WGS) entry which is preliminary data.</text>
</comment>
<protein>
    <recommendedName>
        <fullName evidence="2">Cytochrome c domain-containing protein</fullName>
    </recommendedName>
</protein>
<dbReference type="EMBL" id="MLJW01000138">
    <property type="protein sequence ID" value="OIQ97069.1"/>
    <property type="molecule type" value="Genomic_DNA"/>
</dbReference>